<accession>A0AAV3W0Q8</accession>
<organism evidence="4 5">
    <name type="scientific">Clostridium diolis</name>
    <dbReference type="NCBI Taxonomy" id="223919"/>
    <lineage>
        <taxon>Bacteria</taxon>
        <taxon>Bacillati</taxon>
        <taxon>Bacillota</taxon>
        <taxon>Clostridia</taxon>
        <taxon>Eubacteriales</taxon>
        <taxon>Clostridiaceae</taxon>
        <taxon>Clostridium</taxon>
    </lineage>
</organism>
<reference evidence="4 5" key="1">
    <citation type="submission" date="2019-06" db="EMBL/GenBank/DDBJ databases">
        <title>Draft genome sequence of Clostridium diolis DSM 15410.</title>
        <authorList>
            <person name="Kobayashi H."/>
            <person name="Tanizawa Y."/>
            <person name="Tohno M."/>
        </authorList>
    </citation>
    <scope>NUCLEOTIDE SEQUENCE [LARGE SCALE GENOMIC DNA]</scope>
    <source>
        <strain evidence="4 5">DSM 15410</strain>
    </source>
</reference>
<evidence type="ECO:0000256" key="1">
    <source>
        <dbReference type="ARBA" id="ARBA00001974"/>
    </source>
</evidence>
<dbReference type="AlphaFoldDB" id="A0AAV3W0Q8"/>
<dbReference type="EMBL" id="BJLA01000004">
    <property type="protein sequence ID" value="GEA30579.1"/>
    <property type="molecule type" value="Genomic_DNA"/>
</dbReference>
<protein>
    <recommendedName>
        <fullName evidence="6">Pyridine nucleotide-disulfide oxidoreductase</fullName>
    </recommendedName>
</protein>
<evidence type="ECO:0000256" key="3">
    <source>
        <dbReference type="ARBA" id="ARBA00022827"/>
    </source>
</evidence>
<evidence type="ECO:0000313" key="5">
    <source>
        <dbReference type="Proteomes" id="UP000325212"/>
    </source>
</evidence>
<dbReference type="Proteomes" id="UP000325212">
    <property type="component" value="Unassembled WGS sequence"/>
</dbReference>
<keyword evidence="2" id="KW-0285">Flavoprotein</keyword>
<evidence type="ECO:0000256" key="2">
    <source>
        <dbReference type="ARBA" id="ARBA00022630"/>
    </source>
</evidence>
<evidence type="ECO:0008006" key="6">
    <source>
        <dbReference type="Google" id="ProtNLM"/>
    </source>
</evidence>
<comment type="cofactor">
    <cofactor evidence="1">
        <name>FAD</name>
        <dbReference type="ChEBI" id="CHEBI:57692"/>
    </cofactor>
</comment>
<name>A0AAV3W0Q8_9CLOT</name>
<evidence type="ECO:0000313" key="4">
    <source>
        <dbReference type="EMBL" id="GEA30579.1"/>
    </source>
</evidence>
<dbReference type="InterPro" id="IPR050260">
    <property type="entry name" value="FAD-bd_OxRdtase"/>
</dbReference>
<comment type="caution">
    <text evidence="4">The sequence shown here is derived from an EMBL/GenBank/DDBJ whole genome shotgun (WGS) entry which is preliminary data.</text>
</comment>
<keyword evidence="3" id="KW-0274">FAD</keyword>
<dbReference type="Gene3D" id="3.50.50.60">
    <property type="entry name" value="FAD/NAD(P)-binding domain"/>
    <property type="match status" value="1"/>
</dbReference>
<proteinExistence type="predicted"/>
<gene>
    <name evidence="4" type="ORF">CDIOL_15020</name>
</gene>
<keyword evidence="5" id="KW-1185">Reference proteome</keyword>
<sequence>MKKKILIVGGVAGGASAAARLRRLSEEDEIIMFERGPHVSFSNCALPYHLSGLIDEADRLVLMSPEKFLVQYNIQARVNKDLTIEFNSHHGVITKLSGIPKIGILVESKNTASKARVALVDTYDFSPDDWIGYITPLVDDALEEATGGVSLEHLFQKYIMVGILVGQRMTFKEATNEIEN</sequence>
<dbReference type="InterPro" id="IPR036188">
    <property type="entry name" value="FAD/NAD-bd_sf"/>
</dbReference>
<dbReference type="PANTHER" id="PTHR43429">
    <property type="entry name" value="PYRIDINE NUCLEOTIDE-DISULFIDE OXIDOREDUCTASE DOMAIN-CONTAINING"/>
    <property type="match status" value="1"/>
</dbReference>
<dbReference type="SUPFAM" id="SSF51905">
    <property type="entry name" value="FAD/NAD(P)-binding domain"/>
    <property type="match status" value="1"/>
</dbReference>